<dbReference type="Pfam" id="PF06169">
    <property type="entry name" value="DUF982"/>
    <property type="match status" value="1"/>
</dbReference>
<name>A0A8G2MPM3_RHILV</name>
<sequence length="191" mass="21013">MPPASWPCSVKRAEETSHAARLLEGLSQAVAGYMSRGNESGDKRERKGSISHAQQGNRKSCRLTCLRSLQGELRPTRARQAFVSAARAAHLKVLPDDERRLRSRAASSRRKVVVRRRASEAGRSTSDHFPLPGQAEAFSFPGFLLSSTGHGSRRHGCSEFGSECILLGEVLEVFRRTTNDRSGLHDLRGGF</sequence>
<organism evidence="2 3">
    <name type="scientific">Rhizobium leguminosarum bv. viciae</name>
    <dbReference type="NCBI Taxonomy" id="387"/>
    <lineage>
        <taxon>Bacteria</taxon>
        <taxon>Pseudomonadati</taxon>
        <taxon>Pseudomonadota</taxon>
        <taxon>Alphaproteobacteria</taxon>
        <taxon>Hyphomicrobiales</taxon>
        <taxon>Rhizobiaceae</taxon>
        <taxon>Rhizobium/Agrobacterium group</taxon>
        <taxon>Rhizobium</taxon>
    </lineage>
</organism>
<feature type="compositionally biased region" description="Basic and acidic residues" evidence="1">
    <location>
        <begin position="39"/>
        <end position="48"/>
    </location>
</feature>
<evidence type="ECO:0000313" key="3">
    <source>
        <dbReference type="Proteomes" id="UP000291866"/>
    </source>
</evidence>
<comment type="caution">
    <text evidence="2">The sequence shown here is derived from an EMBL/GenBank/DDBJ whole genome shotgun (WGS) entry which is preliminary data.</text>
</comment>
<reference evidence="2 3" key="1">
    <citation type="submission" date="2019-02" db="EMBL/GenBank/DDBJ databases">
        <title>The competitiveness to form nodules shapes the capacities of Rhizobium leguminosarum sv viciae communities to promote symbiosis with specific hosts.</title>
        <authorList>
            <person name="Boivin S."/>
            <person name="Lepetit M."/>
        </authorList>
    </citation>
    <scope>NUCLEOTIDE SEQUENCE [LARGE SCALE GENOMIC DNA]</scope>
    <source>
        <strain evidence="2 3">SPF4F3</strain>
    </source>
</reference>
<evidence type="ECO:0000256" key="1">
    <source>
        <dbReference type="SAM" id="MobiDB-lite"/>
    </source>
</evidence>
<protein>
    <submittedName>
        <fullName evidence="2">DUF982 domain-containing protein</fullName>
    </submittedName>
</protein>
<dbReference type="InterPro" id="IPR010385">
    <property type="entry name" value="DUF982"/>
</dbReference>
<proteinExistence type="predicted"/>
<accession>A0A8G2MPM3</accession>
<feature type="region of interest" description="Disordered" evidence="1">
    <location>
        <begin position="35"/>
        <end position="55"/>
    </location>
</feature>
<dbReference type="EMBL" id="SJLU01000030">
    <property type="protein sequence ID" value="TBX85420.1"/>
    <property type="molecule type" value="Genomic_DNA"/>
</dbReference>
<evidence type="ECO:0000313" key="2">
    <source>
        <dbReference type="EMBL" id="TBX85420.1"/>
    </source>
</evidence>
<gene>
    <name evidence="2" type="ORF">E0H31_34515</name>
</gene>
<dbReference type="Proteomes" id="UP000291866">
    <property type="component" value="Unassembled WGS sequence"/>
</dbReference>
<dbReference type="AlphaFoldDB" id="A0A8G2MPM3"/>